<reference evidence="1 2" key="1">
    <citation type="submission" date="2019-02" db="EMBL/GenBank/DDBJ databases">
        <title>Deep-cultivation of Planctomycetes and their phenomic and genomic characterization uncovers novel biology.</title>
        <authorList>
            <person name="Wiegand S."/>
            <person name="Jogler M."/>
            <person name="Boedeker C."/>
            <person name="Pinto D."/>
            <person name="Vollmers J."/>
            <person name="Rivas-Marin E."/>
            <person name="Kohn T."/>
            <person name="Peeters S.H."/>
            <person name="Heuer A."/>
            <person name="Rast P."/>
            <person name="Oberbeckmann S."/>
            <person name="Bunk B."/>
            <person name="Jeske O."/>
            <person name="Meyerdierks A."/>
            <person name="Storesund J.E."/>
            <person name="Kallscheuer N."/>
            <person name="Luecker S."/>
            <person name="Lage O.M."/>
            <person name="Pohl T."/>
            <person name="Merkel B.J."/>
            <person name="Hornburger P."/>
            <person name="Mueller R.-W."/>
            <person name="Bruemmer F."/>
            <person name="Labrenz M."/>
            <person name="Spormann A.M."/>
            <person name="Op den Camp H."/>
            <person name="Overmann J."/>
            <person name="Amann R."/>
            <person name="Jetten M.S.M."/>
            <person name="Mascher T."/>
            <person name="Medema M.H."/>
            <person name="Devos D.P."/>
            <person name="Kaster A.-K."/>
            <person name="Ovreas L."/>
            <person name="Rohde M."/>
            <person name="Galperin M.Y."/>
            <person name="Jogler C."/>
        </authorList>
    </citation>
    <scope>NUCLEOTIDE SEQUENCE [LARGE SCALE GENOMIC DNA]</scope>
    <source>
        <strain evidence="1 2">ElP</strain>
    </source>
</reference>
<proteinExistence type="predicted"/>
<name>A0A518HBZ4_9BACT</name>
<accession>A0A518HBZ4</accession>
<dbReference type="EMBL" id="CP036426">
    <property type="protein sequence ID" value="QDV38370.1"/>
    <property type="molecule type" value="Genomic_DNA"/>
</dbReference>
<dbReference type="Proteomes" id="UP000317835">
    <property type="component" value="Chromosome"/>
</dbReference>
<dbReference type="OrthoDB" id="286128at2"/>
<evidence type="ECO:0000313" key="2">
    <source>
        <dbReference type="Proteomes" id="UP000317835"/>
    </source>
</evidence>
<sequence>MRIAGERVRRLRWVHTDRYVVAIEVEAVIPAEDPSEPCFEPEAVQLLREVEEHARLGDLNWLKRHGKVYEAVEAS</sequence>
<dbReference type="RefSeq" id="WP_145276807.1">
    <property type="nucleotide sequence ID" value="NZ_CP036426.1"/>
</dbReference>
<dbReference type="KEGG" id="tpla:ElP_63250"/>
<protein>
    <submittedName>
        <fullName evidence="1">Uncharacterized protein</fullName>
    </submittedName>
</protein>
<dbReference type="AlphaFoldDB" id="A0A518HBZ4"/>
<organism evidence="1 2">
    <name type="scientific">Tautonia plasticadhaerens</name>
    <dbReference type="NCBI Taxonomy" id="2527974"/>
    <lineage>
        <taxon>Bacteria</taxon>
        <taxon>Pseudomonadati</taxon>
        <taxon>Planctomycetota</taxon>
        <taxon>Planctomycetia</taxon>
        <taxon>Isosphaerales</taxon>
        <taxon>Isosphaeraceae</taxon>
        <taxon>Tautonia</taxon>
    </lineage>
</organism>
<evidence type="ECO:0000313" key="1">
    <source>
        <dbReference type="EMBL" id="QDV38370.1"/>
    </source>
</evidence>
<keyword evidence="2" id="KW-1185">Reference proteome</keyword>
<gene>
    <name evidence="1" type="ORF">ElP_63250</name>
</gene>